<dbReference type="Pfam" id="PF00158">
    <property type="entry name" value="Sigma54_activat"/>
    <property type="match status" value="1"/>
</dbReference>
<comment type="caution">
    <text evidence="7">The sequence shown here is derived from an EMBL/GenBank/DDBJ whole genome shotgun (WGS) entry which is preliminary data.</text>
</comment>
<dbReference type="InterPro" id="IPR027417">
    <property type="entry name" value="P-loop_NTPase"/>
</dbReference>
<dbReference type="GO" id="GO:0006355">
    <property type="term" value="P:regulation of DNA-templated transcription"/>
    <property type="evidence" value="ECO:0007669"/>
    <property type="project" value="InterPro"/>
</dbReference>
<dbReference type="InterPro" id="IPR003018">
    <property type="entry name" value="GAF"/>
</dbReference>
<dbReference type="PROSITE" id="PS00676">
    <property type="entry name" value="SIGMA54_INTERACT_2"/>
    <property type="match status" value="1"/>
</dbReference>
<dbReference type="Gene3D" id="1.10.10.60">
    <property type="entry name" value="Homeodomain-like"/>
    <property type="match status" value="1"/>
</dbReference>
<evidence type="ECO:0000259" key="6">
    <source>
        <dbReference type="PROSITE" id="PS50045"/>
    </source>
</evidence>
<dbReference type="Pfam" id="PF02954">
    <property type="entry name" value="HTH_8"/>
    <property type="match status" value="1"/>
</dbReference>
<evidence type="ECO:0000256" key="2">
    <source>
        <dbReference type="ARBA" id="ARBA00022840"/>
    </source>
</evidence>
<keyword evidence="4" id="KW-0238">DNA-binding</keyword>
<keyword evidence="5" id="KW-0804">Transcription</keyword>
<dbReference type="EMBL" id="WJQS01000001">
    <property type="protein sequence ID" value="MRI84595.1"/>
    <property type="molecule type" value="Genomic_DNA"/>
</dbReference>
<dbReference type="PROSITE" id="PS50045">
    <property type="entry name" value="SIGMA54_INTERACT_4"/>
    <property type="match status" value="1"/>
</dbReference>
<evidence type="ECO:0000256" key="4">
    <source>
        <dbReference type="ARBA" id="ARBA00023125"/>
    </source>
</evidence>
<gene>
    <name evidence="7" type="ORF">GIY09_01620</name>
</gene>
<reference evidence="7 8" key="1">
    <citation type="submission" date="2019-11" db="EMBL/GenBank/DDBJ databases">
        <title>Characterisation of Fundicoccus ignavus gen. nov. sp. nov., a novel genus of the family Aerococcaceae isolated from bulk tank milk.</title>
        <authorList>
            <person name="Siebert A."/>
            <person name="Huptas C."/>
            <person name="Wenning M."/>
            <person name="Scherer S."/>
            <person name="Doll E.V."/>
        </authorList>
    </citation>
    <scope>NUCLEOTIDE SEQUENCE [LARGE SCALE GENOMIC DNA]</scope>
    <source>
        <strain evidence="7 8">WS4759</strain>
    </source>
</reference>
<dbReference type="CDD" id="cd00009">
    <property type="entry name" value="AAA"/>
    <property type="match status" value="1"/>
</dbReference>
<dbReference type="GO" id="GO:0005524">
    <property type="term" value="F:ATP binding"/>
    <property type="evidence" value="ECO:0007669"/>
    <property type="project" value="UniProtKB-KW"/>
</dbReference>
<dbReference type="Gene3D" id="3.40.50.300">
    <property type="entry name" value="P-loop containing nucleotide triphosphate hydrolases"/>
    <property type="match status" value="1"/>
</dbReference>
<feature type="domain" description="Sigma-54 factor interaction" evidence="6">
    <location>
        <begin position="249"/>
        <end position="474"/>
    </location>
</feature>
<dbReference type="InterPro" id="IPR029016">
    <property type="entry name" value="GAF-like_dom_sf"/>
</dbReference>
<keyword evidence="1" id="KW-0547">Nucleotide-binding</keyword>
<evidence type="ECO:0000256" key="3">
    <source>
        <dbReference type="ARBA" id="ARBA00023015"/>
    </source>
</evidence>
<evidence type="ECO:0000313" key="8">
    <source>
        <dbReference type="Proteomes" id="UP000430975"/>
    </source>
</evidence>
<dbReference type="SUPFAM" id="SSF46689">
    <property type="entry name" value="Homeodomain-like"/>
    <property type="match status" value="1"/>
</dbReference>
<dbReference type="Gene3D" id="3.30.450.40">
    <property type="match status" value="1"/>
</dbReference>
<dbReference type="Proteomes" id="UP000430975">
    <property type="component" value="Unassembled WGS sequence"/>
</dbReference>
<dbReference type="PANTHER" id="PTHR32071">
    <property type="entry name" value="TRANSCRIPTIONAL REGULATORY PROTEIN"/>
    <property type="match status" value="1"/>
</dbReference>
<proteinExistence type="predicted"/>
<keyword evidence="3" id="KW-0805">Transcription regulation</keyword>
<keyword evidence="8" id="KW-1185">Reference proteome</keyword>
<dbReference type="SUPFAM" id="SSF52540">
    <property type="entry name" value="P-loop containing nucleoside triphosphate hydrolases"/>
    <property type="match status" value="1"/>
</dbReference>
<dbReference type="GO" id="GO:0043565">
    <property type="term" value="F:sequence-specific DNA binding"/>
    <property type="evidence" value="ECO:0007669"/>
    <property type="project" value="InterPro"/>
</dbReference>
<dbReference type="SMART" id="SM00382">
    <property type="entry name" value="AAA"/>
    <property type="match status" value="1"/>
</dbReference>
<organism evidence="7 8">
    <name type="scientific">Fundicoccus ignavus</name>
    <dbReference type="NCBI Taxonomy" id="2664442"/>
    <lineage>
        <taxon>Bacteria</taxon>
        <taxon>Bacillati</taxon>
        <taxon>Bacillota</taxon>
        <taxon>Bacilli</taxon>
        <taxon>Lactobacillales</taxon>
        <taxon>Aerococcaceae</taxon>
        <taxon>Fundicoccus</taxon>
    </lineage>
</organism>
<sequence length="551" mass="63453">MTSQTILQMDELSSKQVINRQLIELVKEEAHRISNYLMQSESLFILTDPEGYILWRQGNPRAITHANSIGFFEGSRWNELDVGTNAISLTLKSKNSQLVSRYEHYAVASHNWSCFACPIFDEDQLVGVLDMSTYMQEDVGQQALVQLIVERVSNRLLRYRLDQNQALLTYVVGNDNKSVLCNEKDQLVFLPEELTRYEELFVGMDIREFVKQFNGLVNKEKIHHDSHLIGYKYTFYPKKTPENKYYPGVPSLNKGYQTFLQQVFQAADSVVPIHIKGESGSGKEIIAETIHYNSPYKDGQLISVNCGSLSENLLESELFGYAAGAFTGASKEGYLGKIRLAEGGTLFLDEVDSMSLKMQATLLRVLEQKLVTPIGSTQSYHVDFRIVTASNQDLKQAVTSKQFREDLYYRLFVCPLQIPPLRQRTEDLLPLIDRFCEQNAWQLSWKDKLYQVSVNYPWYGNVREFNNFLQRLYVFYPDQEPTEQAIIDLIELASLQPDSEEPNKEPEISEAQLIMKTLKQHNYHKSKTATALNISRTTLYRKIKQYQLKID</sequence>
<evidence type="ECO:0000313" key="7">
    <source>
        <dbReference type="EMBL" id="MRI84595.1"/>
    </source>
</evidence>
<dbReference type="InterPro" id="IPR058031">
    <property type="entry name" value="AAA_lid_NorR"/>
</dbReference>
<dbReference type="Pfam" id="PF25601">
    <property type="entry name" value="AAA_lid_14"/>
    <property type="match status" value="1"/>
</dbReference>
<dbReference type="PANTHER" id="PTHR32071:SF57">
    <property type="entry name" value="C4-DICARBOXYLATE TRANSPORT TRANSCRIPTIONAL REGULATORY PROTEIN DCTD"/>
    <property type="match status" value="1"/>
</dbReference>
<dbReference type="InterPro" id="IPR002078">
    <property type="entry name" value="Sigma_54_int"/>
</dbReference>
<dbReference type="Pfam" id="PF01590">
    <property type="entry name" value="GAF"/>
    <property type="match status" value="1"/>
</dbReference>
<dbReference type="AlphaFoldDB" id="A0A6I2GM54"/>
<dbReference type="InterPro" id="IPR025943">
    <property type="entry name" value="Sigma_54_int_dom_ATP-bd_2"/>
</dbReference>
<accession>A0A6I2GM54</accession>
<dbReference type="FunFam" id="3.40.50.300:FF:000006">
    <property type="entry name" value="DNA-binding transcriptional regulator NtrC"/>
    <property type="match status" value="1"/>
</dbReference>
<keyword evidence="2" id="KW-0067">ATP-binding</keyword>
<evidence type="ECO:0000256" key="1">
    <source>
        <dbReference type="ARBA" id="ARBA00022741"/>
    </source>
</evidence>
<name>A0A6I2GM54_9LACT</name>
<dbReference type="PRINTS" id="PR01590">
    <property type="entry name" value="HTHFIS"/>
</dbReference>
<evidence type="ECO:0000256" key="5">
    <source>
        <dbReference type="ARBA" id="ARBA00023163"/>
    </source>
</evidence>
<dbReference type="InterPro" id="IPR009057">
    <property type="entry name" value="Homeodomain-like_sf"/>
</dbReference>
<dbReference type="Gene3D" id="1.10.8.60">
    <property type="match status" value="1"/>
</dbReference>
<dbReference type="InterPro" id="IPR003593">
    <property type="entry name" value="AAA+_ATPase"/>
</dbReference>
<dbReference type="InterPro" id="IPR002197">
    <property type="entry name" value="HTH_Fis"/>
</dbReference>
<protein>
    <submittedName>
        <fullName evidence="7">Sigma-54-dependent Fis family transcriptional regulator</fullName>
    </submittedName>
</protein>